<dbReference type="AlphaFoldDB" id="A0A2S9RQ25"/>
<dbReference type="RefSeq" id="WP_105891922.1">
    <property type="nucleotide sequence ID" value="NZ_NEBY01000188.1"/>
</dbReference>
<accession>A0A2S9RQ25</accession>
<dbReference type="Proteomes" id="UP000238532">
    <property type="component" value="Unassembled WGS sequence"/>
</dbReference>
<protein>
    <submittedName>
        <fullName evidence="1">Uncharacterized protein</fullName>
    </submittedName>
</protein>
<comment type="caution">
    <text evidence="1">The sequence shown here is derived from an EMBL/GenBank/DDBJ whole genome shotgun (WGS) entry which is preliminary data.</text>
</comment>
<name>A0A2S9RQ25_HAEIF</name>
<evidence type="ECO:0000313" key="2">
    <source>
        <dbReference type="Proteomes" id="UP000238532"/>
    </source>
</evidence>
<reference evidence="1 2" key="1">
    <citation type="submission" date="2017-04" db="EMBL/GenBank/DDBJ databases">
        <title>Haemophilus influenzae in COPD genome sequencing project.</title>
        <authorList>
            <person name="Murphy T.F."/>
            <person name="Kong Y."/>
            <person name="Nadendla S."/>
            <person name="Tettelin H."/>
            <person name="Pettigrew M."/>
        </authorList>
    </citation>
    <scope>NUCLEOTIDE SEQUENCE [LARGE SCALE GENOMIC DNA]</scope>
    <source>
        <strain evidence="1 2">56P127H1</strain>
    </source>
</reference>
<sequence length="100" mass="11465">MTNTNQQTNTEKCKHATLWTISGTLDRLRYLTDTAINGTILDYPDKDGNRPPATPKQIYELILEEVDCAIEQVNDLKRQIEVLAIHQEHRADTNYLPLVD</sequence>
<evidence type="ECO:0000313" key="1">
    <source>
        <dbReference type="EMBL" id="PRJ62020.1"/>
    </source>
</evidence>
<proteinExistence type="predicted"/>
<organism evidence="1 2">
    <name type="scientific">Haemophilus influenzae</name>
    <dbReference type="NCBI Taxonomy" id="727"/>
    <lineage>
        <taxon>Bacteria</taxon>
        <taxon>Pseudomonadati</taxon>
        <taxon>Pseudomonadota</taxon>
        <taxon>Gammaproteobacteria</taxon>
        <taxon>Pasteurellales</taxon>
        <taxon>Pasteurellaceae</taxon>
        <taxon>Haemophilus</taxon>
    </lineage>
</organism>
<gene>
    <name evidence="1" type="ORF">BV102_01150</name>
</gene>
<dbReference type="EMBL" id="NEBY01000188">
    <property type="protein sequence ID" value="PRJ62020.1"/>
    <property type="molecule type" value="Genomic_DNA"/>
</dbReference>